<accession>A0A433QE98</accession>
<comment type="function">
    <text evidence="6">Vacuolar effluxer which mediate the efflux of amino acids resulting from autophagic degradation. The release of autophagic amino acids allows the maintenance of protein synthesis and viability during nitrogen starvation.</text>
</comment>
<organism evidence="8 9">
    <name type="scientific">Jimgerdemannia flammicorona</name>
    <dbReference type="NCBI Taxonomy" id="994334"/>
    <lineage>
        <taxon>Eukaryota</taxon>
        <taxon>Fungi</taxon>
        <taxon>Fungi incertae sedis</taxon>
        <taxon>Mucoromycota</taxon>
        <taxon>Mucoromycotina</taxon>
        <taxon>Endogonomycetes</taxon>
        <taxon>Endogonales</taxon>
        <taxon>Endogonaceae</taxon>
        <taxon>Jimgerdemannia</taxon>
    </lineage>
</organism>
<keyword evidence="6" id="KW-0926">Vacuole</keyword>
<evidence type="ECO:0000256" key="5">
    <source>
        <dbReference type="ARBA" id="ARBA00023136"/>
    </source>
</evidence>
<dbReference type="GO" id="GO:0012505">
    <property type="term" value="C:endomembrane system"/>
    <property type="evidence" value="ECO:0007669"/>
    <property type="project" value="UniProtKB-SubCell"/>
</dbReference>
<dbReference type="GO" id="GO:0006865">
    <property type="term" value="P:amino acid transport"/>
    <property type="evidence" value="ECO:0007669"/>
    <property type="project" value="UniProtKB-KW"/>
</dbReference>
<evidence type="ECO:0000313" key="9">
    <source>
        <dbReference type="Proteomes" id="UP000274822"/>
    </source>
</evidence>
<feature type="signal peptide" evidence="7">
    <location>
        <begin position="1"/>
        <end position="27"/>
    </location>
</feature>
<dbReference type="PANTHER" id="PTHR23519">
    <property type="entry name" value="AUTOPHAGY-RELATED PROTEIN 22"/>
    <property type="match status" value="1"/>
</dbReference>
<sequence>MQIAASLGALWWFLFTFVTLFKMRARGGPELPKGESFMFYSWKRVYRTTISIRKLSQIYKFLFAWFLLSDGFNT</sequence>
<comment type="caution">
    <text evidence="8">The sequence shown here is derived from an EMBL/GenBank/DDBJ whole genome shotgun (WGS) entry which is preliminary data.</text>
</comment>
<evidence type="ECO:0000256" key="2">
    <source>
        <dbReference type="ARBA" id="ARBA00022448"/>
    </source>
</evidence>
<keyword evidence="6" id="KW-0029">Amino-acid transport</keyword>
<dbReference type="AlphaFoldDB" id="A0A433QE98"/>
<dbReference type="InterPro" id="IPR050495">
    <property type="entry name" value="ATG22/LtaA_families"/>
</dbReference>
<evidence type="ECO:0000256" key="7">
    <source>
        <dbReference type="SAM" id="SignalP"/>
    </source>
</evidence>
<protein>
    <recommendedName>
        <fullName evidence="6">Autophagy-related protein</fullName>
    </recommendedName>
</protein>
<keyword evidence="4" id="KW-1133">Transmembrane helix</keyword>
<comment type="subcellular location">
    <subcellularLocation>
        <location evidence="1">Endomembrane system</location>
        <topology evidence="1">Multi-pass membrane protein</topology>
    </subcellularLocation>
    <subcellularLocation>
        <location evidence="6">Vacuole membrane</location>
        <topology evidence="6">Multi-pass membrane protein</topology>
    </subcellularLocation>
</comment>
<evidence type="ECO:0000256" key="4">
    <source>
        <dbReference type="ARBA" id="ARBA00022989"/>
    </source>
</evidence>
<keyword evidence="6" id="KW-0072">Autophagy</keyword>
<dbReference type="InterPro" id="IPR024671">
    <property type="entry name" value="Atg22-like"/>
</dbReference>
<evidence type="ECO:0000256" key="3">
    <source>
        <dbReference type="ARBA" id="ARBA00022692"/>
    </source>
</evidence>
<dbReference type="Pfam" id="PF11700">
    <property type="entry name" value="ATG22"/>
    <property type="match status" value="1"/>
</dbReference>
<keyword evidence="5" id="KW-0472">Membrane</keyword>
<feature type="non-terminal residue" evidence="8">
    <location>
        <position position="74"/>
    </location>
</feature>
<dbReference type="GO" id="GO:0005774">
    <property type="term" value="C:vacuolar membrane"/>
    <property type="evidence" value="ECO:0007669"/>
    <property type="project" value="UniProtKB-SubCell"/>
</dbReference>
<keyword evidence="3" id="KW-0812">Transmembrane</keyword>
<dbReference type="Proteomes" id="UP000274822">
    <property type="component" value="Unassembled WGS sequence"/>
</dbReference>
<keyword evidence="7" id="KW-0732">Signal</keyword>
<keyword evidence="9" id="KW-1185">Reference proteome</keyword>
<evidence type="ECO:0000313" key="8">
    <source>
        <dbReference type="EMBL" id="RUS28108.1"/>
    </source>
</evidence>
<evidence type="ECO:0000256" key="1">
    <source>
        <dbReference type="ARBA" id="ARBA00004127"/>
    </source>
</evidence>
<reference evidence="8 9" key="1">
    <citation type="journal article" date="2018" name="New Phytol.">
        <title>Phylogenomics of Endogonaceae and evolution of mycorrhizas within Mucoromycota.</title>
        <authorList>
            <person name="Chang Y."/>
            <person name="Desiro A."/>
            <person name="Na H."/>
            <person name="Sandor L."/>
            <person name="Lipzen A."/>
            <person name="Clum A."/>
            <person name="Barry K."/>
            <person name="Grigoriev I.V."/>
            <person name="Martin F.M."/>
            <person name="Stajich J.E."/>
            <person name="Smith M.E."/>
            <person name="Bonito G."/>
            <person name="Spatafora J.W."/>
        </authorList>
    </citation>
    <scope>NUCLEOTIDE SEQUENCE [LARGE SCALE GENOMIC DNA]</scope>
    <source>
        <strain evidence="8 9">AD002</strain>
    </source>
</reference>
<dbReference type="GO" id="GO:0006914">
    <property type="term" value="P:autophagy"/>
    <property type="evidence" value="ECO:0007669"/>
    <property type="project" value="UniProtKB-KW"/>
</dbReference>
<dbReference type="EMBL" id="RBNJ01007185">
    <property type="protein sequence ID" value="RUS28108.1"/>
    <property type="molecule type" value="Genomic_DNA"/>
</dbReference>
<comment type="similarity">
    <text evidence="6">Belongs to the ATG22 family.</text>
</comment>
<feature type="chain" id="PRO_5019353746" description="Autophagy-related protein" evidence="7">
    <location>
        <begin position="28"/>
        <end position="74"/>
    </location>
</feature>
<dbReference type="PANTHER" id="PTHR23519:SF1">
    <property type="entry name" value="AUTOPHAGY-RELATED PROTEIN 22"/>
    <property type="match status" value="1"/>
</dbReference>
<evidence type="ECO:0000256" key="6">
    <source>
        <dbReference type="RuleBase" id="RU363073"/>
    </source>
</evidence>
<name>A0A433QE98_9FUNG</name>
<gene>
    <name evidence="8" type="ORF">BC938DRAFT_482306</name>
</gene>
<keyword evidence="2 6" id="KW-0813">Transport</keyword>
<proteinExistence type="inferred from homology"/>